<sequence>MHHAFGSGGVENPDKPEVYSRPLVDGVGPEALVQTRVLTVTEIDWHHKRAGSGLRLGSDRANTPGNVIPGMAC</sequence>
<reference evidence="2 3" key="1">
    <citation type="submission" date="2012-08" db="EMBL/GenBank/DDBJ databases">
        <authorList>
            <person name="Gan P.H.P."/>
            <person name="Ikeda K."/>
            <person name="Irieda H."/>
            <person name="Narusaka M."/>
            <person name="O'Connell R.J."/>
            <person name="Narusaka Y."/>
            <person name="Takano Y."/>
            <person name="Kubo Y."/>
            <person name="Shirasu K."/>
        </authorList>
    </citation>
    <scope>NUCLEOTIDE SEQUENCE [LARGE SCALE GENOMIC DNA]</scope>
    <source>
        <strain evidence="2 3">Nara gc5</strain>
    </source>
</reference>
<reference evidence="2 3" key="2">
    <citation type="submission" date="2020-04" db="EMBL/GenBank/DDBJ databases">
        <title>Genome sequencing and assembly of multiple isolates from the Colletotrichum gloeosporioides species complex.</title>
        <authorList>
            <person name="Gan P."/>
            <person name="Shirasu K."/>
        </authorList>
    </citation>
    <scope>NUCLEOTIDE SEQUENCE [LARGE SCALE GENOMIC DNA]</scope>
    <source>
        <strain evidence="2 3">Nara gc5</strain>
    </source>
</reference>
<accession>A0A7J6J9Y6</accession>
<proteinExistence type="predicted"/>
<dbReference type="GeneID" id="90979789"/>
<name>A0A7J6J9Y6_COLFN</name>
<evidence type="ECO:0000313" key="3">
    <source>
        <dbReference type="Proteomes" id="UP000011096"/>
    </source>
</evidence>
<keyword evidence="3" id="KW-1185">Reference proteome</keyword>
<gene>
    <name evidence="2" type="ORF">CGGC5_v005355</name>
</gene>
<organism evidence="2 3">
    <name type="scientific">Colletotrichum fructicola (strain Nara gc5)</name>
    <name type="common">Anthracnose fungus</name>
    <name type="synonym">Colletotrichum gloeosporioides (strain Nara gc5)</name>
    <dbReference type="NCBI Taxonomy" id="1213859"/>
    <lineage>
        <taxon>Eukaryota</taxon>
        <taxon>Fungi</taxon>
        <taxon>Dikarya</taxon>
        <taxon>Ascomycota</taxon>
        <taxon>Pezizomycotina</taxon>
        <taxon>Sordariomycetes</taxon>
        <taxon>Hypocreomycetidae</taxon>
        <taxon>Glomerellales</taxon>
        <taxon>Glomerellaceae</taxon>
        <taxon>Colletotrichum</taxon>
        <taxon>Colletotrichum gloeosporioides species complex</taxon>
    </lineage>
</organism>
<dbReference type="Proteomes" id="UP000011096">
    <property type="component" value="Unassembled WGS sequence"/>
</dbReference>
<feature type="region of interest" description="Disordered" evidence="1">
    <location>
        <begin position="1"/>
        <end position="20"/>
    </location>
</feature>
<evidence type="ECO:0000256" key="1">
    <source>
        <dbReference type="SAM" id="MobiDB-lite"/>
    </source>
</evidence>
<dbReference type="RefSeq" id="XP_066009105.1">
    <property type="nucleotide sequence ID" value="XM_066151440.1"/>
</dbReference>
<feature type="region of interest" description="Disordered" evidence="1">
    <location>
        <begin position="52"/>
        <end position="73"/>
    </location>
</feature>
<comment type="caution">
    <text evidence="2">The sequence shown here is derived from an EMBL/GenBank/DDBJ whole genome shotgun (WGS) entry which is preliminary data.</text>
</comment>
<dbReference type="AlphaFoldDB" id="A0A7J6J9Y6"/>
<dbReference type="InParanoid" id="A0A7J6J9Y6"/>
<evidence type="ECO:0000313" key="2">
    <source>
        <dbReference type="EMBL" id="KAF4486681.1"/>
    </source>
</evidence>
<protein>
    <submittedName>
        <fullName evidence="2">Uncharacterized protein</fullName>
    </submittedName>
</protein>
<dbReference type="EMBL" id="ANPB02000003">
    <property type="protein sequence ID" value="KAF4486681.1"/>
    <property type="molecule type" value="Genomic_DNA"/>
</dbReference>